<evidence type="ECO:0000313" key="3">
    <source>
        <dbReference type="Proteomes" id="UP000598820"/>
    </source>
</evidence>
<reference evidence="2" key="1">
    <citation type="submission" date="2020-09" db="EMBL/GenBank/DDBJ databases">
        <authorList>
            <person name="Kim M.K."/>
        </authorList>
    </citation>
    <scope>NUCLEOTIDE SEQUENCE</scope>
    <source>
        <strain evidence="2">BT702</strain>
    </source>
</reference>
<keyword evidence="1" id="KW-0732">Signal</keyword>
<name>A0A926XTR1_9BACT</name>
<dbReference type="PROSITE" id="PS51257">
    <property type="entry name" value="PROKAR_LIPOPROTEIN"/>
    <property type="match status" value="1"/>
</dbReference>
<dbReference type="Proteomes" id="UP000598820">
    <property type="component" value="Unassembled WGS sequence"/>
</dbReference>
<comment type="caution">
    <text evidence="2">The sequence shown here is derived from an EMBL/GenBank/DDBJ whole genome shotgun (WGS) entry which is preliminary data.</text>
</comment>
<sequence length="141" mass="14934">MKTTRYFLISSIAILLLVSFSACKKEAEPAAELSSRVVGNYTLTGIRQNGTLYTVNSKTVGKMNVVRESATSVQLSVDVSNGNAAENIQFTANNVTLQEAGNNEVNLLKDNASFAKGGNNSLSIKVAPTDGSTPFELIGSK</sequence>
<organism evidence="2 3">
    <name type="scientific">Spirosoma profusum</name>
    <dbReference type="NCBI Taxonomy" id="2771354"/>
    <lineage>
        <taxon>Bacteria</taxon>
        <taxon>Pseudomonadati</taxon>
        <taxon>Bacteroidota</taxon>
        <taxon>Cytophagia</taxon>
        <taxon>Cytophagales</taxon>
        <taxon>Cytophagaceae</taxon>
        <taxon>Spirosoma</taxon>
    </lineage>
</organism>
<proteinExistence type="predicted"/>
<evidence type="ECO:0000256" key="1">
    <source>
        <dbReference type="SAM" id="SignalP"/>
    </source>
</evidence>
<evidence type="ECO:0008006" key="4">
    <source>
        <dbReference type="Google" id="ProtNLM"/>
    </source>
</evidence>
<dbReference type="RefSeq" id="WP_190885829.1">
    <property type="nucleotide sequence ID" value="NZ_JACWZY010000003.1"/>
</dbReference>
<keyword evidence="3" id="KW-1185">Reference proteome</keyword>
<evidence type="ECO:0000313" key="2">
    <source>
        <dbReference type="EMBL" id="MBD2699967.1"/>
    </source>
</evidence>
<feature type="chain" id="PRO_5036700875" description="Lipocalin-like domain-containing protein" evidence="1">
    <location>
        <begin position="25"/>
        <end position="141"/>
    </location>
</feature>
<feature type="signal peptide" evidence="1">
    <location>
        <begin position="1"/>
        <end position="24"/>
    </location>
</feature>
<dbReference type="AlphaFoldDB" id="A0A926XTR1"/>
<gene>
    <name evidence="2" type="ORF">IC229_04930</name>
</gene>
<accession>A0A926XTR1</accession>
<protein>
    <recommendedName>
        <fullName evidence="4">Lipocalin-like domain-containing protein</fullName>
    </recommendedName>
</protein>
<dbReference type="EMBL" id="JACWZY010000003">
    <property type="protein sequence ID" value="MBD2699967.1"/>
    <property type="molecule type" value="Genomic_DNA"/>
</dbReference>